<gene>
    <name evidence="2" type="ORF">KXQ929_LOCUS51353</name>
</gene>
<evidence type="ECO:0000313" key="2">
    <source>
        <dbReference type="EMBL" id="CAF4406982.1"/>
    </source>
</evidence>
<feature type="region of interest" description="Disordered" evidence="1">
    <location>
        <begin position="30"/>
        <end position="58"/>
    </location>
</feature>
<dbReference type="Proteomes" id="UP000663868">
    <property type="component" value="Unassembled WGS sequence"/>
</dbReference>
<name>A0A820PE09_9BILA</name>
<accession>A0A820PE09</accession>
<proteinExistence type="predicted"/>
<dbReference type="AlphaFoldDB" id="A0A820PE09"/>
<organism evidence="2 3">
    <name type="scientific">Adineta steineri</name>
    <dbReference type="NCBI Taxonomy" id="433720"/>
    <lineage>
        <taxon>Eukaryota</taxon>
        <taxon>Metazoa</taxon>
        <taxon>Spiralia</taxon>
        <taxon>Gnathifera</taxon>
        <taxon>Rotifera</taxon>
        <taxon>Eurotatoria</taxon>
        <taxon>Bdelloidea</taxon>
        <taxon>Adinetida</taxon>
        <taxon>Adinetidae</taxon>
        <taxon>Adineta</taxon>
    </lineage>
</organism>
<evidence type="ECO:0000256" key="1">
    <source>
        <dbReference type="SAM" id="MobiDB-lite"/>
    </source>
</evidence>
<feature type="non-terminal residue" evidence="2">
    <location>
        <position position="175"/>
    </location>
</feature>
<comment type="caution">
    <text evidence="2">The sequence shown here is derived from an EMBL/GenBank/DDBJ whole genome shotgun (WGS) entry which is preliminary data.</text>
</comment>
<feature type="non-terminal residue" evidence="2">
    <location>
        <position position="1"/>
    </location>
</feature>
<feature type="compositionally biased region" description="Basic residues" evidence="1">
    <location>
        <begin position="30"/>
        <end position="45"/>
    </location>
</feature>
<evidence type="ECO:0000313" key="3">
    <source>
        <dbReference type="Proteomes" id="UP000663868"/>
    </source>
</evidence>
<dbReference type="EMBL" id="CAJOBB010025227">
    <property type="protein sequence ID" value="CAF4406982.1"/>
    <property type="molecule type" value="Genomic_DNA"/>
</dbReference>
<reference evidence="2" key="1">
    <citation type="submission" date="2021-02" db="EMBL/GenBank/DDBJ databases">
        <authorList>
            <person name="Nowell W R."/>
        </authorList>
    </citation>
    <scope>NUCLEOTIDE SEQUENCE</scope>
</reference>
<protein>
    <submittedName>
        <fullName evidence="2">Uncharacterized protein</fullName>
    </submittedName>
</protein>
<sequence length="175" mass="19890">PIQQRQEITFDIDNCIIRCFEAHRQRLARRRAARQARRAKRHKQTGHSNRQKDQQLYQNDGYQTFSTERSYSSYGGADNAPWQKQTILSSHYSDTLSASINTSGSVRTSEKSYVPIGEYDYANTAQSTSLSPDIPHYQSSDIVNTQTTQVPFSNLSTLHMNVASTTEMQPSATDY</sequence>